<sequence>MKKKAYITGVLAAAIGLGIMTAAPAAEAAQLVQQLSYENGASNEYSFRMKEEDRVHEQNVRKIRFEFRRDGDQAKYDRAMKEEQKRHDQAVKIIKRDYQKRTPWRH</sequence>
<evidence type="ECO:0000313" key="3">
    <source>
        <dbReference type="EMBL" id="QNH54192.1"/>
    </source>
</evidence>
<feature type="chain" id="PRO_5028906358" evidence="2">
    <location>
        <begin position="29"/>
        <end position="106"/>
    </location>
</feature>
<proteinExistence type="predicted"/>
<name>A0A7G7VJ99_9FIRM</name>
<keyword evidence="2" id="KW-0732">Signal</keyword>
<evidence type="ECO:0000256" key="2">
    <source>
        <dbReference type="SAM" id="SignalP"/>
    </source>
</evidence>
<dbReference type="Proteomes" id="UP000515480">
    <property type="component" value="Chromosome"/>
</dbReference>
<dbReference type="KEGG" id="stim:H1B31_10135"/>
<gene>
    <name evidence="3" type="ORF">H1B31_10135</name>
</gene>
<reference evidence="3 4" key="1">
    <citation type="submission" date="2020-07" db="EMBL/GenBank/DDBJ databases">
        <title>Complete genome and description of Selenomonas timonensis sp. nov., a new bacterium isolated from a gingivitis subject.</title>
        <authorList>
            <person name="Antezack A."/>
        </authorList>
    </citation>
    <scope>NUCLEOTIDE SEQUENCE [LARGE SCALE GENOMIC DNA]</scope>
    <source>
        <strain evidence="3 4">Marseille-Q3039</strain>
    </source>
</reference>
<accession>A0A7G7VJ99</accession>
<keyword evidence="4" id="KW-1185">Reference proteome</keyword>
<dbReference type="RefSeq" id="WP_185980226.1">
    <property type="nucleotide sequence ID" value="NZ_CP060204.1"/>
</dbReference>
<evidence type="ECO:0000313" key="4">
    <source>
        <dbReference type="Proteomes" id="UP000515480"/>
    </source>
</evidence>
<evidence type="ECO:0000256" key="1">
    <source>
        <dbReference type="SAM" id="MobiDB-lite"/>
    </source>
</evidence>
<dbReference type="EMBL" id="CP060204">
    <property type="protein sequence ID" value="QNH54192.1"/>
    <property type="molecule type" value="Genomic_DNA"/>
</dbReference>
<organism evidence="3 4">
    <name type="scientific">Selenomonas timonae</name>
    <dbReference type="NCBI Taxonomy" id="2754044"/>
    <lineage>
        <taxon>Bacteria</taxon>
        <taxon>Bacillati</taxon>
        <taxon>Bacillota</taxon>
        <taxon>Negativicutes</taxon>
        <taxon>Selenomonadales</taxon>
        <taxon>Selenomonadaceae</taxon>
        <taxon>Selenomonas</taxon>
    </lineage>
</organism>
<feature type="region of interest" description="Disordered" evidence="1">
    <location>
        <begin position="79"/>
        <end position="106"/>
    </location>
</feature>
<dbReference type="AlphaFoldDB" id="A0A7G7VJ99"/>
<protein>
    <submittedName>
        <fullName evidence="3">Uncharacterized protein</fullName>
    </submittedName>
</protein>
<feature type="signal peptide" evidence="2">
    <location>
        <begin position="1"/>
        <end position="28"/>
    </location>
</feature>
<feature type="compositionally biased region" description="Basic and acidic residues" evidence="1">
    <location>
        <begin position="79"/>
        <end position="100"/>
    </location>
</feature>